<dbReference type="SUPFAM" id="SSF48208">
    <property type="entry name" value="Six-hairpin glycosidases"/>
    <property type="match status" value="1"/>
</dbReference>
<dbReference type="RefSeq" id="WP_161836006.1">
    <property type="nucleotide sequence ID" value="NZ_CP048000.1"/>
</dbReference>
<dbReference type="EMBL" id="CP048000">
    <property type="protein sequence ID" value="QHQ59429.1"/>
    <property type="molecule type" value="Genomic_DNA"/>
</dbReference>
<keyword evidence="2" id="KW-0378">Hydrolase</keyword>
<sequence>MAINRFELVTRHNPVLEKVDLDSPLSVGNGEFAFTVDVTGLQTLYEDYKENHVPLCTMSQWGWHTTPVSRSSKAATGDKDQERYSYSMDDLIKTEYDFAGRKVSYAVEKKPGNEEVYDWLRQNPHRLNLGRLGFLYQGKEIKADELSEIHQELKLYEGVIESSFRIHEKKCFVRTVCHSSSCTLGVSVESEALTDGSLQIALIFPYGSPDITASDFGCPELHNSKIMKQDEHTTIIERKLDGDGYYVNVNSNGELHDHNDITHQFILTTTKNQLALTVTFTKQVSESVIKIKDVFNSSRSGWKSFWEKGGMVDLHKSKDSRALELERRIVLSQYLLAIQSCGSMPPQETGLTCNSWYGKFHLEMYLWHCAYLPLWNRSDYLERSLPWYRNHLDAARENARRNGYKGARWPKMVAYDAIDSPSTIATLLIWQQPHIIYMLELAYQNKQDKVFLEEYWKVVEETADFMADYAVWNPEKGKYDLTSPIIPAQEEHDPRITVNPAFEVEYWRFTLDIAARWAERLGKDGTNWAKISANMAELPAKDELYLAHENCPDTFEKFNRDHPSMLGAYGLIPSDRVSKAKMEKTLKTVLDCWDYSTMWGWDFAMMAMTAVRLGDADTAINILLKDTPKNCYVTSGNNFQKLRTDLPLYLPGNGSLLLAIPIMIAGYPGCWEEFPGFPKDGTWTVEYESISPFPY</sequence>
<dbReference type="PANTHER" id="PTHR11051">
    <property type="entry name" value="GLYCOSYL HYDROLASE-RELATED"/>
    <property type="match status" value="1"/>
</dbReference>
<dbReference type="InterPro" id="IPR054363">
    <property type="entry name" value="GH95_cat"/>
</dbReference>
<dbReference type="AlphaFoldDB" id="A0A6P1TH79"/>
<dbReference type="Proteomes" id="UP000464314">
    <property type="component" value="Chromosome"/>
</dbReference>
<evidence type="ECO:0000313" key="2">
    <source>
        <dbReference type="EMBL" id="QHQ59429.1"/>
    </source>
</evidence>
<dbReference type="Pfam" id="PF22124">
    <property type="entry name" value="Glyco_hydro_95_cat"/>
    <property type="match status" value="1"/>
</dbReference>
<protein>
    <submittedName>
        <fullName evidence="2">Glycoside hydrolase family 65</fullName>
    </submittedName>
</protein>
<dbReference type="GO" id="GO:0004553">
    <property type="term" value="F:hydrolase activity, hydrolyzing O-glycosyl compounds"/>
    <property type="evidence" value="ECO:0007669"/>
    <property type="project" value="TreeGrafter"/>
</dbReference>
<dbReference type="GO" id="GO:0005975">
    <property type="term" value="P:carbohydrate metabolic process"/>
    <property type="evidence" value="ECO:0007669"/>
    <property type="project" value="InterPro"/>
</dbReference>
<name>A0A6P1TH79_9FIRM</name>
<dbReference type="Gene3D" id="1.50.10.10">
    <property type="match status" value="1"/>
</dbReference>
<proteinExistence type="predicted"/>
<dbReference type="PANTHER" id="PTHR11051:SF8">
    <property type="entry name" value="PROTEIN-GLUCOSYLGALACTOSYLHYDROXYLYSINE GLUCOSIDASE"/>
    <property type="match status" value="1"/>
</dbReference>
<feature type="domain" description="Glycosyl hydrolase family 95 catalytic" evidence="1">
    <location>
        <begin position="441"/>
        <end position="625"/>
    </location>
</feature>
<keyword evidence="3" id="KW-1185">Reference proteome</keyword>
<dbReference type="InterPro" id="IPR012341">
    <property type="entry name" value="6hp_glycosidase-like_sf"/>
</dbReference>
<dbReference type="KEGG" id="anr:Ana3638_00300"/>
<evidence type="ECO:0000313" key="3">
    <source>
        <dbReference type="Proteomes" id="UP000464314"/>
    </source>
</evidence>
<evidence type="ECO:0000259" key="1">
    <source>
        <dbReference type="Pfam" id="PF22124"/>
    </source>
</evidence>
<reference evidence="2 3" key="1">
    <citation type="submission" date="2020-01" db="EMBL/GenBank/DDBJ databases">
        <title>Genome analysis of Anaerocolumna sp. CBA3638.</title>
        <authorList>
            <person name="Kim J."/>
            <person name="Roh S.W."/>
        </authorList>
    </citation>
    <scope>NUCLEOTIDE SEQUENCE [LARGE SCALE GENOMIC DNA]</scope>
    <source>
        <strain evidence="2 3">CBA3638</strain>
    </source>
</reference>
<gene>
    <name evidence="2" type="ORF">Ana3638_00300</name>
</gene>
<accession>A0A6P1TH79</accession>
<dbReference type="InterPro" id="IPR008928">
    <property type="entry name" value="6-hairpin_glycosidase_sf"/>
</dbReference>
<organism evidence="2 3">
    <name type="scientific">Anaerocolumna sedimenticola</name>
    <dbReference type="NCBI Taxonomy" id="2696063"/>
    <lineage>
        <taxon>Bacteria</taxon>
        <taxon>Bacillati</taxon>
        <taxon>Bacillota</taxon>
        <taxon>Clostridia</taxon>
        <taxon>Lachnospirales</taxon>
        <taxon>Lachnospiraceae</taxon>
        <taxon>Anaerocolumna</taxon>
    </lineage>
</organism>